<dbReference type="InterPro" id="IPR053444">
    <property type="entry name" value="Pyr2C_reductase-like"/>
</dbReference>
<dbReference type="Proteomes" id="UP000337189">
    <property type="component" value="Unassembled WGS sequence"/>
</dbReference>
<dbReference type="NCBIfam" id="NF005603">
    <property type="entry name" value="PRK07340.1"/>
    <property type="match status" value="1"/>
</dbReference>
<protein>
    <submittedName>
        <fullName evidence="1">Ornithine cyclodeaminase</fullName>
    </submittedName>
</protein>
<name>A0A5E4WUN6_9BURK</name>
<evidence type="ECO:0000313" key="1">
    <source>
        <dbReference type="EMBL" id="VVE28517.1"/>
    </source>
</evidence>
<dbReference type="SUPFAM" id="SSF51735">
    <property type="entry name" value="NAD(P)-binding Rossmann-fold domains"/>
    <property type="match status" value="1"/>
</dbReference>
<dbReference type="InterPro" id="IPR003462">
    <property type="entry name" value="ODC_Mu_crystall"/>
</dbReference>
<dbReference type="PANTHER" id="PTHR13812:SF19">
    <property type="entry name" value="KETIMINE REDUCTASE MU-CRYSTALLIN"/>
    <property type="match status" value="1"/>
</dbReference>
<proteinExistence type="predicted"/>
<dbReference type="Gene3D" id="3.30.1780.10">
    <property type="entry name" value="ornithine cyclodeaminase, domain 1"/>
    <property type="match status" value="1"/>
</dbReference>
<dbReference type="Gene3D" id="3.40.50.720">
    <property type="entry name" value="NAD(P)-binding Rossmann-like Domain"/>
    <property type="match status" value="1"/>
</dbReference>
<dbReference type="PIRSF" id="PIRSF001439">
    <property type="entry name" value="CryM"/>
    <property type="match status" value="1"/>
</dbReference>
<dbReference type="EMBL" id="CABPSJ010000004">
    <property type="protein sequence ID" value="VVE28517.1"/>
    <property type="molecule type" value="Genomic_DNA"/>
</dbReference>
<evidence type="ECO:0000313" key="2">
    <source>
        <dbReference type="Proteomes" id="UP000337189"/>
    </source>
</evidence>
<sequence>MDGVTPYTDKAQPRPMSATETLAVCDQAQTARLLDYPTLLDAVRDAMIEYTAGKIASPERLVVPMQQGVMLSMPAVADDLVAHKLITVVPANTGRGLPTINGQVTVLDAVTGRTLALLDGPEVTGRRTAAVTMLGIRTCLPHAPREILMYGTGTQARHHVRAIAAIFPDARLLVRGTSLAIAEAFCNEMRETFPNAVPADPLRIPETVDAVITVTTSLEPVYDEVGRPGRVVVGVGAFKPEMAEIGKATLDASTIYVDDPVGVSVEAGDLMRAGVDWNTVIPLATAFGQTPDFSRPIVVKSVGTAAWDLAASRVAVANLMRAAG</sequence>
<dbReference type="InterPro" id="IPR023401">
    <property type="entry name" value="ODC_N"/>
</dbReference>
<dbReference type="InterPro" id="IPR036291">
    <property type="entry name" value="NAD(P)-bd_dom_sf"/>
</dbReference>
<organism evidence="1 2">
    <name type="scientific">Pandoraea communis</name>
    <dbReference type="NCBI Taxonomy" id="2508297"/>
    <lineage>
        <taxon>Bacteria</taxon>
        <taxon>Pseudomonadati</taxon>
        <taxon>Pseudomonadota</taxon>
        <taxon>Betaproteobacteria</taxon>
        <taxon>Burkholderiales</taxon>
        <taxon>Burkholderiaceae</taxon>
        <taxon>Pandoraea</taxon>
    </lineage>
</organism>
<reference evidence="1 2" key="1">
    <citation type="submission" date="2019-08" db="EMBL/GenBank/DDBJ databases">
        <authorList>
            <person name="Peeters C."/>
        </authorList>
    </citation>
    <scope>NUCLEOTIDE SEQUENCE [LARGE SCALE GENOMIC DNA]</scope>
    <source>
        <strain evidence="1 2">LMG 31110</strain>
    </source>
</reference>
<gene>
    <name evidence="1" type="ORF">PCO31110_03562</name>
</gene>
<dbReference type="NCBIfam" id="NF045512">
    <property type="entry name" value="PyrPipCarbRedLhpI"/>
    <property type="match status" value="1"/>
</dbReference>
<dbReference type="Pfam" id="PF02423">
    <property type="entry name" value="OCD_Mu_crystall"/>
    <property type="match status" value="1"/>
</dbReference>
<dbReference type="PANTHER" id="PTHR13812">
    <property type="entry name" value="KETIMINE REDUCTASE MU-CRYSTALLIN"/>
    <property type="match status" value="1"/>
</dbReference>
<accession>A0A5E4WUN6</accession>
<dbReference type="GO" id="GO:0005737">
    <property type="term" value="C:cytoplasm"/>
    <property type="evidence" value="ECO:0007669"/>
    <property type="project" value="TreeGrafter"/>
</dbReference>
<dbReference type="AlphaFoldDB" id="A0A5E4WUN6"/>